<dbReference type="InterPro" id="IPR014710">
    <property type="entry name" value="RmlC-like_jellyroll"/>
</dbReference>
<feature type="domain" description="HTH crp-type" evidence="4">
    <location>
        <begin position="141"/>
        <end position="206"/>
    </location>
</feature>
<sequence>MPWTTNGLLSALSQDDRALLLPHLKQITLNQRDVLFECNKPISHVYFFESGLSSEIAVGGSNKIEVGCIGKEGCSGVPVLLGVTSSPHRAFMQAGGTALQIETGIIQAKMVESPSLSKVLLRYAHIFMIQIASTALADGRCDVETRLARWLLMCQDRLGDQLPLTHDFLALMLGVRRPSVTDALHKLEGELMIKAERSLITIRSRAALEAVAGSAYGMPEGEYKRLIIPQHEPA</sequence>
<evidence type="ECO:0000256" key="2">
    <source>
        <dbReference type="ARBA" id="ARBA00023125"/>
    </source>
</evidence>
<keyword evidence="3" id="KW-0804">Transcription</keyword>
<name>A0A081CS75_9HYPH</name>
<evidence type="ECO:0000256" key="1">
    <source>
        <dbReference type="ARBA" id="ARBA00023015"/>
    </source>
</evidence>
<dbReference type="SUPFAM" id="SSF46785">
    <property type="entry name" value="Winged helix' DNA-binding domain"/>
    <property type="match status" value="1"/>
</dbReference>
<reference evidence="5 6" key="1">
    <citation type="submission" date="2014-08" db="EMBL/GenBank/DDBJ databases">
        <title>Whole genome shotgun sequence of Rhizobium rubi NBRC 13261.</title>
        <authorList>
            <person name="Katano-Makiyama Y."/>
            <person name="Hosoyama A."/>
            <person name="Hashimoto M."/>
            <person name="Hosoyama Y."/>
            <person name="Noguchi M."/>
            <person name="Tsuchikane K."/>
            <person name="Uohara A."/>
            <person name="Ohji S."/>
            <person name="Ichikawa N."/>
            <person name="Kimura A."/>
            <person name="Yamazoe A."/>
            <person name="Fujita N."/>
        </authorList>
    </citation>
    <scope>NUCLEOTIDE SEQUENCE [LARGE SCALE GENOMIC DNA]</scope>
    <source>
        <strain evidence="5 6">NBRC 13261</strain>
    </source>
</reference>
<dbReference type="InterPro" id="IPR012318">
    <property type="entry name" value="HTH_CRP"/>
</dbReference>
<dbReference type="SUPFAM" id="SSF51206">
    <property type="entry name" value="cAMP-binding domain-like"/>
    <property type="match status" value="1"/>
</dbReference>
<dbReference type="AlphaFoldDB" id="A0A081CS75"/>
<keyword evidence="1" id="KW-0805">Transcription regulation</keyword>
<organism evidence="5 6">
    <name type="scientific">Agrobacterium rubi TR3 = NBRC 13261</name>
    <dbReference type="NCBI Taxonomy" id="1368415"/>
    <lineage>
        <taxon>Bacteria</taxon>
        <taxon>Pseudomonadati</taxon>
        <taxon>Pseudomonadota</taxon>
        <taxon>Alphaproteobacteria</taxon>
        <taxon>Hyphomicrobiales</taxon>
        <taxon>Rhizobiaceae</taxon>
        <taxon>Rhizobium/Agrobacterium group</taxon>
        <taxon>Agrobacterium</taxon>
    </lineage>
</organism>
<dbReference type="InterPro" id="IPR036390">
    <property type="entry name" value="WH_DNA-bd_sf"/>
</dbReference>
<dbReference type="OrthoDB" id="7506088at2"/>
<keyword evidence="2" id="KW-0238">DNA-binding</keyword>
<evidence type="ECO:0000256" key="3">
    <source>
        <dbReference type="ARBA" id="ARBA00023163"/>
    </source>
</evidence>
<gene>
    <name evidence="5" type="ORF">RRU01S_07_00460</name>
</gene>
<dbReference type="GO" id="GO:0006355">
    <property type="term" value="P:regulation of DNA-templated transcription"/>
    <property type="evidence" value="ECO:0007669"/>
    <property type="project" value="InterPro"/>
</dbReference>
<dbReference type="eggNOG" id="COG0664">
    <property type="taxonomic scope" value="Bacteria"/>
</dbReference>
<comment type="caution">
    <text evidence="5">The sequence shown here is derived from an EMBL/GenBank/DDBJ whole genome shotgun (WGS) entry which is preliminary data.</text>
</comment>
<evidence type="ECO:0000313" key="6">
    <source>
        <dbReference type="Proteomes" id="UP000028701"/>
    </source>
</evidence>
<accession>A0A081CS75</accession>
<protein>
    <recommendedName>
        <fullName evidence="4">HTH crp-type domain-containing protein</fullName>
    </recommendedName>
</protein>
<dbReference type="RefSeq" id="WP_045229122.1">
    <property type="nucleotide sequence ID" value="NZ_BBJU01000007.1"/>
</dbReference>
<proteinExistence type="predicted"/>
<dbReference type="Proteomes" id="UP000028701">
    <property type="component" value="Unassembled WGS sequence"/>
</dbReference>
<dbReference type="InterPro" id="IPR018490">
    <property type="entry name" value="cNMP-bd_dom_sf"/>
</dbReference>
<dbReference type="Gene3D" id="2.60.120.10">
    <property type="entry name" value="Jelly Rolls"/>
    <property type="match status" value="1"/>
</dbReference>
<dbReference type="PROSITE" id="PS51063">
    <property type="entry name" value="HTH_CRP_2"/>
    <property type="match status" value="1"/>
</dbReference>
<dbReference type="Pfam" id="PF13545">
    <property type="entry name" value="HTH_Crp_2"/>
    <property type="match status" value="1"/>
</dbReference>
<evidence type="ECO:0000313" key="5">
    <source>
        <dbReference type="EMBL" id="GAK69521.1"/>
    </source>
</evidence>
<dbReference type="GO" id="GO:0003677">
    <property type="term" value="F:DNA binding"/>
    <property type="evidence" value="ECO:0007669"/>
    <property type="project" value="UniProtKB-KW"/>
</dbReference>
<dbReference type="EMBL" id="BBJU01000007">
    <property type="protein sequence ID" value="GAK69521.1"/>
    <property type="molecule type" value="Genomic_DNA"/>
</dbReference>
<evidence type="ECO:0000259" key="4">
    <source>
        <dbReference type="PROSITE" id="PS51063"/>
    </source>
</evidence>